<keyword evidence="2" id="KW-1185">Reference proteome</keyword>
<dbReference type="EMBL" id="JAPDRQ010000196">
    <property type="protein sequence ID" value="KAJ9652498.1"/>
    <property type="molecule type" value="Genomic_DNA"/>
</dbReference>
<name>A0ACC2ZXX2_9EURO</name>
<protein>
    <submittedName>
        <fullName evidence="1">Uncharacterized protein</fullName>
    </submittedName>
</protein>
<dbReference type="Proteomes" id="UP001172386">
    <property type="component" value="Unassembled WGS sequence"/>
</dbReference>
<reference evidence="1" key="1">
    <citation type="submission" date="2022-10" db="EMBL/GenBank/DDBJ databases">
        <title>Culturing micro-colonial fungi from biological soil crusts in the Mojave desert and describing Neophaeococcomyces mojavensis, and introducing the new genera and species Taxawa tesnikishii.</title>
        <authorList>
            <person name="Kurbessoian T."/>
            <person name="Stajich J.E."/>
        </authorList>
    </citation>
    <scope>NUCLEOTIDE SEQUENCE</scope>
    <source>
        <strain evidence="1">JES_112</strain>
    </source>
</reference>
<accession>A0ACC2ZXX2</accession>
<evidence type="ECO:0000313" key="1">
    <source>
        <dbReference type="EMBL" id="KAJ9652498.1"/>
    </source>
</evidence>
<proteinExistence type="predicted"/>
<organism evidence="1 2">
    <name type="scientific">Neophaeococcomyces mojaviensis</name>
    <dbReference type="NCBI Taxonomy" id="3383035"/>
    <lineage>
        <taxon>Eukaryota</taxon>
        <taxon>Fungi</taxon>
        <taxon>Dikarya</taxon>
        <taxon>Ascomycota</taxon>
        <taxon>Pezizomycotina</taxon>
        <taxon>Eurotiomycetes</taxon>
        <taxon>Chaetothyriomycetidae</taxon>
        <taxon>Chaetothyriales</taxon>
        <taxon>Chaetothyriales incertae sedis</taxon>
        <taxon>Neophaeococcomyces</taxon>
    </lineage>
</organism>
<sequence>MRSNQIILGRMWAKPVPPDVSEAQRRPQQDGPGGQTSHANRYSNPTEMRLVHKLDYRIMPILWVMYFLNILDRTALPQARLNTLEKDLHLNGDEYNTAVAVLFAGYLLMQVPSNMFLTRTNPSVYLPICMVAWAVVTACTALVKNYGGLLAACFCLGLAEAGYYPAALYLLSVFYTRKELTVRIAILYSGMVIATSCSGLIAAAVFATLDNTHNLAGWRWLYIIEGVVTLGISLVSFFLLPEDPAKTQWLNHEECEFAVSRIRHDTVGLKADSTIWEGFRQACSDPKTWLFCLMFNLNVSTCSFVNFFPTIVKSFEFRSSTTALLLTAPPYLLSALVSILLAWSSGHFNERTWHITAGLVLAVIGFVVSCSSMTTSARYASTFLYTIGAYSVTSIILAWIPATLSQTPEKKAVSISMINVLGNASYIYLAYLWPKKDSPRYFTGFSSMVAFAIGGIACVWVMRFWLVSLNRKLEGQDEGVQATYSY</sequence>
<comment type="caution">
    <text evidence="1">The sequence shown here is derived from an EMBL/GenBank/DDBJ whole genome shotgun (WGS) entry which is preliminary data.</text>
</comment>
<evidence type="ECO:0000313" key="2">
    <source>
        <dbReference type="Proteomes" id="UP001172386"/>
    </source>
</evidence>
<gene>
    <name evidence="1" type="ORF">H2198_008246</name>
</gene>